<sequence>MEHIPGYDDWKTTPPDDPEPVAYCDDCGHPLFEGDGITDIFGYHWCDECLADKRRIL</sequence>
<reference evidence="2" key="1">
    <citation type="journal article" date="2023" name="Int. J. Syst. Evol. Microbiol.">
        <title>Claveliimonas bilis gen. nov., sp. nov., deoxycholic acid-producing bacteria isolated from human faeces, and reclassification of Sellimonas monacensis Zenner et al. 2021 as Claveliimonas monacensis comb. nov.</title>
        <authorList>
            <person name="Hisatomi A."/>
            <person name="Kastawa N.W.E.P.G."/>
            <person name="Song I."/>
            <person name="Ohkuma M."/>
            <person name="Fukiya S."/>
            <person name="Sakamoto M."/>
        </authorList>
    </citation>
    <scope>NUCLEOTIDE SEQUENCE [LARGE SCALE GENOMIC DNA]</scope>
    <source>
        <strain evidence="2">12BBH14</strain>
    </source>
</reference>
<evidence type="ECO:0000313" key="1">
    <source>
        <dbReference type="EMBL" id="BDZ76954.1"/>
    </source>
</evidence>
<accession>A0ABM8I2D9</accession>
<keyword evidence="2" id="KW-1185">Reference proteome</keyword>
<dbReference type="RefSeq" id="WP_230106666.1">
    <property type="nucleotide sequence ID" value="NZ_AP024845.1"/>
</dbReference>
<name>A0ABM8I2D9_9FIRM</name>
<dbReference type="Proteomes" id="UP001305815">
    <property type="component" value="Chromosome"/>
</dbReference>
<gene>
    <name evidence="1" type="ORF">Lac1_11370</name>
</gene>
<proteinExistence type="predicted"/>
<dbReference type="EMBL" id="AP027742">
    <property type="protein sequence ID" value="BDZ76954.1"/>
    <property type="molecule type" value="Genomic_DNA"/>
</dbReference>
<protein>
    <submittedName>
        <fullName evidence="1">Uncharacterized protein</fullName>
    </submittedName>
</protein>
<organism evidence="1 2">
    <name type="scientific">Claveliimonas bilis</name>
    <dbReference type="NCBI Taxonomy" id="3028070"/>
    <lineage>
        <taxon>Bacteria</taxon>
        <taxon>Bacillati</taxon>
        <taxon>Bacillota</taxon>
        <taxon>Clostridia</taxon>
        <taxon>Lachnospirales</taxon>
        <taxon>Lachnospiraceae</taxon>
        <taxon>Claveliimonas</taxon>
    </lineage>
</organism>
<evidence type="ECO:0000313" key="2">
    <source>
        <dbReference type="Proteomes" id="UP001305815"/>
    </source>
</evidence>